<dbReference type="GeneID" id="7835748"/>
<protein>
    <submittedName>
        <fullName evidence="2">Uncharacterized protein</fullName>
    </submittedName>
</protein>
<accession>I7MHE6</accession>
<sequence length="474" mass="55265">MFINYVSQDQIKQILSKNLLPKGMNTTNQQPKKKKNKKKNNSEIRKCSDQKDEQKGQDNSNNQHIKSQDVSLKKYKPDEQEDKIIRAYSQSPQPKENEQNTNEEAKKIQENISFSKNNENIANEEKKQTKRSSEQHINKKLNTNLSDTEKESHIQALNMLQSSPYSDKKQKNMVKNTLFPILEAKQFERQNKHRKLMPLKESVNQQNNNGSTYFQQLSNSFRQSIDINGSNPSSVNSNYKFINQHLQRPRSSSQKVSPSRQLQSGPVNPNKINYNTLQDNISFYTQNSYRNGVQINSFRSSSQNMQSEEKSLNTDYSQIIKNRKMLDQTLYSTQYKPYKNSYIVLNQSIQYQDNLDRYKNQDANQNNNQINFYDDQHQRPNKYKIKIIRSSSSKKQNDTKISSIEKIYKRKVSCILEQFSPNKKKQLNSPKSKQKKKIQQLAAKDICITQSQNSNINGDQSLQTIAEASQTQNK</sequence>
<feature type="compositionally biased region" description="Polar residues" evidence="1">
    <location>
        <begin position="57"/>
        <end position="70"/>
    </location>
</feature>
<organism evidence="2 3">
    <name type="scientific">Tetrahymena thermophila (strain SB210)</name>
    <dbReference type="NCBI Taxonomy" id="312017"/>
    <lineage>
        <taxon>Eukaryota</taxon>
        <taxon>Sar</taxon>
        <taxon>Alveolata</taxon>
        <taxon>Ciliophora</taxon>
        <taxon>Intramacronucleata</taxon>
        <taxon>Oligohymenophorea</taxon>
        <taxon>Hymenostomatida</taxon>
        <taxon>Tetrahymenina</taxon>
        <taxon>Tetrahymenidae</taxon>
        <taxon>Tetrahymena</taxon>
    </lineage>
</organism>
<evidence type="ECO:0000313" key="2">
    <source>
        <dbReference type="EMBL" id="EAS02908.2"/>
    </source>
</evidence>
<dbReference type="EMBL" id="GG662512">
    <property type="protein sequence ID" value="EAS02908.2"/>
    <property type="molecule type" value="Genomic_DNA"/>
</dbReference>
<keyword evidence="3" id="KW-1185">Reference proteome</keyword>
<evidence type="ECO:0000313" key="3">
    <source>
        <dbReference type="Proteomes" id="UP000009168"/>
    </source>
</evidence>
<reference evidence="3" key="1">
    <citation type="journal article" date="2006" name="PLoS Biol.">
        <title>Macronuclear genome sequence of the ciliate Tetrahymena thermophila, a model eukaryote.</title>
        <authorList>
            <person name="Eisen J.A."/>
            <person name="Coyne R.S."/>
            <person name="Wu M."/>
            <person name="Wu D."/>
            <person name="Thiagarajan M."/>
            <person name="Wortman J.R."/>
            <person name="Badger J.H."/>
            <person name="Ren Q."/>
            <person name="Amedeo P."/>
            <person name="Jones K.M."/>
            <person name="Tallon L.J."/>
            <person name="Delcher A.L."/>
            <person name="Salzberg S.L."/>
            <person name="Silva J.C."/>
            <person name="Haas B.J."/>
            <person name="Majoros W.H."/>
            <person name="Farzad M."/>
            <person name="Carlton J.M."/>
            <person name="Smith R.K. Jr."/>
            <person name="Garg J."/>
            <person name="Pearlman R.E."/>
            <person name="Karrer K.M."/>
            <person name="Sun L."/>
            <person name="Manning G."/>
            <person name="Elde N.C."/>
            <person name="Turkewitz A.P."/>
            <person name="Asai D.J."/>
            <person name="Wilkes D.E."/>
            <person name="Wang Y."/>
            <person name="Cai H."/>
            <person name="Collins K."/>
            <person name="Stewart B.A."/>
            <person name="Lee S.R."/>
            <person name="Wilamowska K."/>
            <person name="Weinberg Z."/>
            <person name="Ruzzo W.L."/>
            <person name="Wloga D."/>
            <person name="Gaertig J."/>
            <person name="Frankel J."/>
            <person name="Tsao C.-C."/>
            <person name="Gorovsky M.A."/>
            <person name="Keeling P.J."/>
            <person name="Waller R.F."/>
            <person name="Patron N.J."/>
            <person name="Cherry J.M."/>
            <person name="Stover N.A."/>
            <person name="Krieger C.J."/>
            <person name="del Toro C."/>
            <person name="Ryder H.F."/>
            <person name="Williamson S.C."/>
            <person name="Barbeau R.A."/>
            <person name="Hamilton E.P."/>
            <person name="Orias E."/>
        </authorList>
    </citation>
    <scope>NUCLEOTIDE SEQUENCE [LARGE SCALE GENOMIC DNA]</scope>
    <source>
        <strain evidence="3">SB210</strain>
    </source>
</reference>
<dbReference type="RefSeq" id="XP_001023153.2">
    <property type="nucleotide sequence ID" value="XM_001023153.2"/>
</dbReference>
<dbReference type="InParanoid" id="I7MHE6"/>
<dbReference type="AlphaFoldDB" id="I7MHE6"/>
<proteinExistence type="predicted"/>
<feature type="region of interest" description="Disordered" evidence="1">
    <location>
        <begin position="17"/>
        <end position="77"/>
    </location>
</feature>
<feature type="compositionally biased region" description="Basic and acidic residues" evidence="1">
    <location>
        <begin position="123"/>
        <end position="135"/>
    </location>
</feature>
<feature type="region of interest" description="Disordered" evidence="1">
    <location>
        <begin position="246"/>
        <end position="273"/>
    </location>
</feature>
<evidence type="ECO:0000256" key="1">
    <source>
        <dbReference type="SAM" id="MobiDB-lite"/>
    </source>
</evidence>
<feature type="compositionally biased region" description="Basic and acidic residues" evidence="1">
    <location>
        <begin position="40"/>
        <end position="56"/>
    </location>
</feature>
<dbReference type="KEGG" id="tet:TTHERM_00492610"/>
<name>I7MHE6_TETTS</name>
<dbReference type="Proteomes" id="UP000009168">
    <property type="component" value="Unassembled WGS sequence"/>
</dbReference>
<gene>
    <name evidence="2" type="ORF">TTHERM_00492610</name>
</gene>
<feature type="region of interest" description="Disordered" evidence="1">
    <location>
        <begin position="110"/>
        <end position="135"/>
    </location>
</feature>